<dbReference type="InterPro" id="IPR014710">
    <property type="entry name" value="RmlC-like_jellyroll"/>
</dbReference>
<keyword evidence="5" id="KW-0547">Nucleotide-binding</keyword>
<accession>A0ABT3NCB9</accession>
<dbReference type="RefSeq" id="WP_265426040.1">
    <property type="nucleotide sequence ID" value="NZ_JAPFPW010000022.1"/>
</dbReference>
<evidence type="ECO:0000256" key="7">
    <source>
        <dbReference type="ARBA" id="ARBA00047343"/>
    </source>
</evidence>
<dbReference type="Gene3D" id="2.60.120.10">
    <property type="entry name" value="Jelly Rolls"/>
    <property type="match status" value="1"/>
</dbReference>
<evidence type="ECO:0000256" key="8">
    <source>
        <dbReference type="RuleBase" id="RU004190"/>
    </source>
</evidence>
<dbReference type="GO" id="GO:0004475">
    <property type="term" value="F:mannose-1-phosphate guanylyltransferase (GTP) activity"/>
    <property type="evidence" value="ECO:0007669"/>
    <property type="project" value="UniProtKB-EC"/>
</dbReference>
<dbReference type="Pfam" id="PF22640">
    <property type="entry name" value="ManC_GMP_beta-helix"/>
    <property type="match status" value="1"/>
</dbReference>
<protein>
    <recommendedName>
        <fullName evidence="2">mannose-1-phosphate guanylyltransferase</fullName>
        <ecNumber evidence="2">2.7.7.13</ecNumber>
    </recommendedName>
</protein>
<dbReference type="InterPro" id="IPR001538">
    <property type="entry name" value="Man6P_isomerase-2_C"/>
</dbReference>
<comment type="similarity">
    <text evidence="1 8">Belongs to the mannose-6-phosphate isomerase type 2 family.</text>
</comment>
<dbReference type="PANTHER" id="PTHR46390:SF1">
    <property type="entry name" value="MANNOSE-1-PHOSPHATE GUANYLYLTRANSFERASE"/>
    <property type="match status" value="1"/>
</dbReference>
<dbReference type="EC" id="2.7.7.13" evidence="2"/>
<comment type="caution">
    <text evidence="12">The sequence shown here is derived from an EMBL/GenBank/DDBJ whole genome shotgun (WGS) entry which is preliminary data.</text>
</comment>
<dbReference type="Proteomes" id="UP001209681">
    <property type="component" value="Unassembled WGS sequence"/>
</dbReference>
<dbReference type="InterPro" id="IPR051161">
    <property type="entry name" value="Mannose-6P_isomerase_type2"/>
</dbReference>
<sequence>MKKNVIVPIILAGGSGSRLWPLSRQLYPKQLIALNSSRTMLQETALRLANLSEAVSPIVICNDDHRFMVAEQLRQLNICPETILLEPEGRNTAPAIAVCAMEAASRHNDPLILVLPADHFIADTQAFLSAVREGAGEAEKDRLITFGIVPDGPETGYGYIQKGVPLSSCAFAIERFVEKPDLETATSYVASGNYFWNSGMFLFKASTILEELRTLVPEILSNCEAARRKAATDLDFIRLDGPSFHASPSDSIDYAVMEKTQKGAMIPLKAGWSDLGSWEALWQVGEKDLQSNVIHGDVLTHDVRNSFLHAESRLVAAVGLENHIVVETPDAVLVSPRDRVQDVRKMVDYMRLIGRGEAISHRRVYRPWGSYETIAMDNRFQVKRITVKPGAKLSAQKHYHRAEHWVVVRGTAVVQRGDEEILLREDESIYIPLGVTHRLENPGKIPLDLIEVQSGSYLGEDDIVRFDDVYGRVKDPDAKNATPSA</sequence>
<evidence type="ECO:0000256" key="1">
    <source>
        <dbReference type="ARBA" id="ARBA00006115"/>
    </source>
</evidence>
<dbReference type="Pfam" id="PF00483">
    <property type="entry name" value="NTP_transferase"/>
    <property type="match status" value="1"/>
</dbReference>
<dbReference type="InterPro" id="IPR029044">
    <property type="entry name" value="Nucleotide-diphossugar_trans"/>
</dbReference>
<evidence type="ECO:0000259" key="10">
    <source>
        <dbReference type="Pfam" id="PF01050"/>
    </source>
</evidence>
<evidence type="ECO:0000256" key="6">
    <source>
        <dbReference type="ARBA" id="ARBA00023134"/>
    </source>
</evidence>
<keyword evidence="13" id="KW-1185">Reference proteome</keyword>
<feature type="domain" description="MannoseP isomerase/GMP-like beta-helix" evidence="11">
    <location>
        <begin position="298"/>
        <end position="348"/>
    </location>
</feature>
<dbReference type="EMBL" id="JAPFPW010000022">
    <property type="protein sequence ID" value="MCW7755120.1"/>
    <property type="molecule type" value="Genomic_DNA"/>
</dbReference>
<dbReference type="NCBIfam" id="TIGR01479">
    <property type="entry name" value="GMP_PMI"/>
    <property type="match status" value="1"/>
</dbReference>
<dbReference type="GO" id="GO:0004476">
    <property type="term" value="F:mannose-6-phosphate isomerase activity"/>
    <property type="evidence" value="ECO:0007669"/>
    <property type="project" value="UniProtKB-EC"/>
</dbReference>
<evidence type="ECO:0000256" key="3">
    <source>
        <dbReference type="ARBA" id="ARBA00022679"/>
    </source>
</evidence>
<dbReference type="InterPro" id="IPR006375">
    <property type="entry name" value="Man1P_GuaTrfase/Man6P_Isoase"/>
</dbReference>
<keyword evidence="12" id="KW-0413">Isomerase</keyword>
<evidence type="ECO:0000259" key="9">
    <source>
        <dbReference type="Pfam" id="PF00483"/>
    </source>
</evidence>
<comment type="catalytic activity">
    <reaction evidence="7">
        <text>alpha-D-mannose 1-phosphate + GTP + H(+) = GDP-alpha-D-mannose + diphosphate</text>
        <dbReference type="Rhea" id="RHEA:15229"/>
        <dbReference type="ChEBI" id="CHEBI:15378"/>
        <dbReference type="ChEBI" id="CHEBI:33019"/>
        <dbReference type="ChEBI" id="CHEBI:37565"/>
        <dbReference type="ChEBI" id="CHEBI:57527"/>
        <dbReference type="ChEBI" id="CHEBI:58409"/>
        <dbReference type="EC" id="2.7.7.13"/>
    </reaction>
</comment>
<gene>
    <name evidence="12" type="ORF">OOT00_14120</name>
</gene>
<dbReference type="SUPFAM" id="SSF51182">
    <property type="entry name" value="RmlC-like cupins"/>
    <property type="match status" value="1"/>
</dbReference>
<dbReference type="InterPro" id="IPR049577">
    <property type="entry name" value="GMPP_N"/>
</dbReference>
<evidence type="ECO:0000256" key="4">
    <source>
        <dbReference type="ARBA" id="ARBA00022695"/>
    </source>
</evidence>
<proteinExistence type="inferred from homology"/>
<organism evidence="12 13">
    <name type="scientific">Desulfobotulus pelophilus</name>
    <dbReference type="NCBI Taxonomy" id="2823377"/>
    <lineage>
        <taxon>Bacteria</taxon>
        <taxon>Pseudomonadati</taxon>
        <taxon>Thermodesulfobacteriota</taxon>
        <taxon>Desulfobacteria</taxon>
        <taxon>Desulfobacterales</taxon>
        <taxon>Desulfobacteraceae</taxon>
        <taxon>Desulfobotulus</taxon>
    </lineage>
</organism>
<dbReference type="InterPro" id="IPR054566">
    <property type="entry name" value="ManC/GMP-like_b-helix"/>
</dbReference>
<evidence type="ECO:0000259" key="11">
    <source>
        <dbReference type="Pfam" id="PF22640"/>
    </source>
</evidence>
<dbReference type="Pfam" id="PF01050">
    <property type="entry name" value="MannoseP_isomer"/>
    <property type="match status" value="1"/>
</dbReference>
<evidence type="ECO:0000313" key="13">
    <source>
        <dbReference type="Proteomes" id="UP001209681"/>
    </source>
</evidence>
<evidence type="ECO:0000313" key="12">
    <source>
        <dbReference type="EMBL" id="MCW7755120.1"/>
    </source>
</evidence>
<dbReference type="Gene3D" id="3.90.550.10">
    <property type="entry name" value="Spore Coat Polysaccharide Biosynthesis Protein SpsA, Chain A"/>
    <property type="match status" value="1"/>
</dbReference>
<dbReference type="CDD" id="cd02213">
    <property type="entry name" value="cupin_PMI_typeII_C"/>
    <property type="match status" value="1"/>
</dbReference>
<dbReference type="PANTHER" id="PTHR46390">
    <property type="entry name" value="MANNOSE-1-PHOSPHATE GUANYLYLTRANSFERASE"/>
    <property type="match status" value="1"/>
</dbReference>
<keyword evidence="4 12" id="KW-0548">Nucleotidyltransferase</keyword>
<dbReference type="InterPro" id="IPR005835">
    <property type="entry name" value="NTP_transferase_dom"/>
</dbReference>
<dbReference type="InterPro" id="IPR011051">
    <property type="entry name" value="RmlC_Cupin_sf"/>
</dbReference>
<evidence type="ECO:0000256" key="5">
    <source>
        <dbReference type="ARBA" id="ARBA00022741"/>
    </source>
</evidence>
<reference evidence="12 13" key="1">
    <citation type="submission" date="2022-11" db="EMBL/GenBank/DDBJ databases">
        <title>Desulfobotulus tamanensis H1 sp. nov. - anaerobic, alkaliphilic, sulphate reducing bacterium isolated from terrestrial mud volcano.</title>
        <authorList>
            <person name="Frolova A."/>
            <person name="Merkel A.Y."/>
            <person name="Slobodkin A.I."/>
        </authorList>
    </citation>
    <scope>NUCLEOTIDE SEQUENCE [LARGE SCALE GENOMIC DNA]</scope>
    <source>
        <strain evidence="12 13">H1</strain>
    </source>
</reference>
<name>A0ABT3NCB9_9BACT</name>
<feature type="domain" description="Mannose-6-phosphate isomerase type II C-terminal" evidence="10">
    <location>
        <begin position="355"/>
        <end position="468"/>
    </location>
</feature>
<feature type="domain" description="Nucleotidyl transferase" evidence="9">
    <location>
        <begin position="8"/>
        <end position="290"/>
    </location>
</feature>
<keyword evidence="3 12" id="KW-0808">Transferase</keyword>
<dbReference type="SUPFAM" id="SSF53448">
    <property type="entry name" value="Nucleotide-diphospho-sugar transferases"/>
    <property type="match status" value="1"/>
</dbReference>
<evidence type="ECO:0000256" key="2">
    <source>
        <dbReference type="ARBA" id="ARBA00012387"/>
    </source>
</evidence>
<dbReference type="CDD" id="cd02509">
    <property type="entry name" value="GDP-M1P_Guanylyltransferase"/>
    <property type="match status" value="1"/>
</dbReference>
<keyword evidence="6" id="KW-0342">GTP-binding</keyword>